<dbReference type="OrthoDB" id="9785911at2"/>
<reference evidence="1 2" key="1">
    <citation type="submission" date="2019-03" db="EMBL/GenBank/DDBJ databases">
        <title>Flavobacterium AR-3-4 sp. nov. isolated from arctic soil.</title>
        <authorList>
            <person name="Chaudhary D.K."/>
        </authorList>
    </citation>
    <scope>NUCLEOTIDE SEQUENCE [LARGE SCALE GENOMIC DNA]</scope>
    <source>
        <strain evidence="1 2">AR-3-4</strain>
    </source>
</reference>
<gene>
    <name evidence="1" type="ORF">E0F76_01475</name>
</gene>
<dbReference type="InterPro" id="IPR016181">
    <property type="entry name" value="Acyl_CoA_acyltransferase"/>
</dbReference>
<dbReference type="PANTHER" id="PTHR36174:SF1">
    <property type="entry name" value="LIPID II:GLYCINE GLYCYLTRANSFERASE"/>
    <property type="match status" value="1"/>
</dbReference>
<dbReference type="GO" id="GO:0016740">
    <property type="term" value="F:transferase activity"/>
    <property type="evidence" value="ECO:0007669"/>
    <property type="project" value="UniProtKB-KW"/>
</dbReference>
<evidence type="ECO:0000313" key="1">
    <source>
        <dbReference type="EMBL" id="TDD99422.1"/>
    </source>
</evidence>
<dbReference type="EMBL" id="SMFK01000001">
    <property type="protein sequence ID" value="TDD99422.1"/>
    <property type="molecule type" value="Genomic_DNA"/>
</dbReference>
<dbReference type="AlphaFoldDB" id="A0A4R5CPC7"/>
<dbReference type="Proteomes" id="UP000295479">
    <property type="component" value="Unassembled WGS sequence"/>
</dbReference>
<dbReference type="PANTHER" id="PTHR36174">
    <property type="entry name" value="LIPID II:GLYCINE GLYCYLTRANSFERASE"/>
    <property type="match status" value="1"/>
</dbReference>
<dbReference type="SUPFAM" id="SSF55729">
    <property type="entry name" value="Acyl-CoA N-acyltransferases (Nat)"/>
    <property type="match status" value="1"/>
</dbReference>
<sequence length="366" mass="43632">MHENKNLLNHSTIVVVNLQDKDSWNKYIKRFPIAQQDIYFTSDYYQLYEHGEEYSAFCFIFEKNENLAVFPFIKKEINVLGYNLDKKYYDIKGAYGYNGILSNITDKEILLEFHNSFTNYCVDNNVIASFIRLHPLLKNENLSSTFNELIKNRDVVAIDLTKTYLEIWNSEYSTKNRNMIRKAYKLGHKIQVLSDPSIKDIDKFIEVYHHSMDLANAEKFYYFNKSYFINTFKYLKDYTYLFNVLDENETVVCSSIFYHYGDYFHYHLSGRNCLVDNSVNNFMIDKAVEFAQQKGAKILHLGGGRTSSPDDSLFLFKKNFSKLLLPFYYEKKIYNNAVYVDIINQWEKNHPKKKEIYNRFLLKYRM</sequence>
<name>A0A4R5CPC7_9FLAO</name>
<evidence type="ECO:0000313" key="2">
    <source>
        <dbReference type="Proteomes" id="UP000295479"/>
    </source>
</evidence>
<keyword evidence="1" id="KW-0808">Transferase</keyword>
<organism evidence="1 2">
    <name type="scientific">Flavobacterium cellulosilyticum</name>
    <dbReference type="NCBI Taxonomy" id="2541731"/>
    <lineage>
        <taxon>Bacteria</taxon>
        <taxon>Pseudomonadati</taxon>
        <taxon>Bacteroidota</taxon>
        <taxon>Flavobacteriia</taxon>
        <taxon>Flavobacteriales</taxon>
        <taxon>Flavobacteriaceae</taxon>
        <taxon>Flavobacterium</taxon>
    </lineage>
</organism>
<accession>A0A4R5CPC7</accession>
<dbReference type="InterPro" id="IPR050644">
    <property type="entry name" value="PG_Glycine_Bridge_Synth"/>
</dbReference>
<dbReference type="RefSeq" id="WP_132000562.1">
    <property type="nucleotide sequence ID" value="NZ_SMFK01000001.1"/>
</dbReference>
<proteinExistence type="predicted"/>
<protein>
    <submittedName>
        <fullName evidence="1">GNAT family N-acetyltransferase</fullName>
    </submittedName>
</protein>
<keyword evidence="2" id="KW-1185">Reference proteome</keyword>
<comment type="caution">
    <text evidence="1">The sequence shown here is derived from an EMBL/GenBank/DDBJ whole genome shotgun (WGS) entry which is preliminary data.</text>
</comment>
<dbReference type="Gene3D" id="3.40.630.30">
    <property type="match status" value="1"/>
</dbReference>